<keyword evidence="1" id="KW-0812">Transmembrane</keyword>
<feature type="transmembrane region" description="Helical" evidence="1">
    <location>
        <begin position="70"/>
        <end position="90"/>
    </location>
</feature>
<dbReference type="AlphaFoldDB" id="A0A285SZ85"/>
<keyword evidence="1" id="KW-1133">Transmembrane helix</keyword>
<protein>
    <submittedName>
        <fullName evidence="2">Uncharacterized membrane protein YhfC</fullName>
    </submittedName>
</protein>
<dbReference type="PIRSF" id="PIRSF033101">
    <property type="entry name" value="UCP033101"/>
    <property type="match status" value="1"/>
</dbReference>
<evidence type="ECO:0000313" key="2">
    <source>
        <dbReference type="EMBL" id="SOC14070.1"/>
    </source>
</evidence>
<keyword evidence="1" id="KW-0472">Membrane</keyword>
<proteinExistence type="predicted"/>
<evidence type="ECO:0000313" key="3">
    <source>
        <dbReference type="Proteomes" id="UP000219563"/>
    </source>
</evidence>
<organism evidence="2 3">
    <name type="scientific">Pseudobutyrivibrio ruminis DSM 9787</name>
    <dbReference type="NCBI Taxonomy" id="1123011"/>
    <lineage>
        <taxon>Bacteria</taxon>
        <taxon>Bacillati</taxon>
        <taxon>Bacillota</taxon>
        <taxon>Clostridia</taxon>
        <taxon>Lachnospirales</taxon>
        <taxon>Lachnospiraceae</taxon>
        <taxon>Pseudobutyrivibrio</taxon>
    </lineage>
</organism>
<dbReference type="RefSeq" id="WP_097077079.1">
    <property type="nucleotide sequence ID" value="NZ_OBMR01000012.1"/>
</dbReference>
<feature type="transmembrane region" description="Helical" evidence="1">
    <location>
        <begin position="6"/>
        <end position="29"/>
    </location>
</feature>
<sequence>METVSLASIIGMCFTLLISFGLPIGLLLYAMNKLKAKMISFWIGAATFVVFALVLEQLLHIGMINQFGEALTGNILIKAIYGGLAAGIFEEVGRFISMKLFMKRLLNKENAFMYGVGHGGIEAMIIVGLTTVSNLISAYMINTGLMEKSLELFDSDIKQQTIDQLSLLWTTSPVDFYMAGVERVVAITLHLSLSYIVYRAVKDGKIQLLFLSIALHAFADFVTVLVAGYAPIIVVEIILIVIVSIIAVFVYKRFSAEQTIAVGE</sequence>
<feature type="transmembrane region" description="Helical" evidence="1">
    <location>
        <begin position="232"/>
        <end position="251"/>
    </location>
</feature>
<dbReference type="Pfam" id="PF10086">
    <property type="entry name" value="YhfC"/>
    <property type="match status" value="1"/>
</dbReference>
<feature type="transmembrane region" description="Helical" evidence="1">
    <location>
        <begin position="111"/>
        <end position="141"/>
    </location>
</feature>
<reference evidence="2 3" key="1">
    <citation type="submission" date="2017-08" db="EMBL/GenBank/DDBJ databases">
        <authorList>
            <person name="de Groot N.N."/>
        </authorList>
    </citation>
    <scope>NUCLEOTIDE SEQUENCE [LARGE SCALE GENOMIC DNA]</scope>
    <source>
        <strain evidence="2 3">DSM 9787</strain>
    </source>
</reference>
<name>A0A285SZ85_9FIRM</name>
<accession>A0A285SZ85</accession>
<dbReference type="InterPro" id="IPR011397">
    <property type="entry name" value="YhfC"/>
</dbReference>
<feature type="transmembrane region" description="Helical" evidence="1">
    <location>
        <begin position="176"/>
        <end position="196"/>
    </location>
</feature>
<gene>
    <name evidence="2" type="ORF">SAMN02910411_0218</name>
</gene>
<feature type="transmembrane region" description="Helical" evidence="1">
    <location>
        <begin position="41"/>
        <end position="64"/>
    </location>
</feature>
<evidence type="ECO:0000256" key="1">
    <source>
        <dbReference type="SAM" id="Phobius"/>
    </source>
</evidence>
<feature type="transmembrane region" description="Helical" evidence="1">
    <location>
        <begin position="208"/>
        <end position="226"/>
    </location>
</feature>
<dbReference type="EMBL" id="OBMR01000012">
    <property type="protein sequence ID" value="SOC14070.1"/>
    <property type="molecule type" value="Genomic_DNA"/>
</dbReference>
<dbReference type="Proteomes" id="UP000219563">
    <property type="component" value="Unassembled WGS sequence"/>
</dbReference>